<dbReference type="Pfam" id="PF03946">
    <property type="entry name" value="Ribosomal_L11_N"/>
    <property type="match status" value="1"/>
</dbReference>
<dbReference type="CDD" id="cd00349">
    <property type="entry name" value="Ribosomal_L11"/>
    <property type="match status" value="1"/>
</dbReference>
<evidence type="ECO:0000256" key="7">
    <source>
        <dbReference type="ARBA" id="ARBA00062905"/>
    </source>
</evidence>
<evidence type="ECO:0000256" key="10">
    <source>
        <dbReference type="RuleBase" id="RU003979"/>
    </source>
</evidence>
<comment type="subunit">
    <text evidence="8">Part of the ribosomal stalk of the 50S ribosomal subunit. Interacts with L10 and the large rRNA to form the base of the stalk. L10 forms an elongated spine to which L12 dimers bind in a sequential fashion forming a multimeric L10(L12)X complex.</text>
</comment>
<evidence type="ECO:0000256" key="8">
    <source>
        <dbReference type="HAMAP-Rule" id="MF_00736"/>
    </source>
</evidence>
<evidence type="ECO:0000313" key="14">
    <source>
        <dbReference type="Proteomes" id="UP000032800"/>
    </source>
</evidence>
<keyword evidence="4 8" id="KW-0694">RNA-binding</keyword>
<dbReference type="InterPro" id="IPR036796">
    <property type="entry name" value="Ribosomal_uL11_N_sf"/>
</dbReference>
<sequence length="149" mass="16529">MSEKKKIINIVKLQVEAGKANPSPPIGPILGQQGINIMEFCKSFNLETKNIEKGMPIPVIISIYSDRSFTFIIKNPPVSSLLKKIIGINKGSNENKKKKVGIITKKQIKEIAKIKKKDMNIIEIKSAIKSIIGTAKSMGIDIKEEEKNI</sequence>
<evidence type="ECO:0000313" key="13">
    <source>
        <dbReference type="EMBL" id="CEI58714.1"/>
    </source>
</evidence>
<comment type="function">
    <text evidence="8 10">Forms part of the ribosomal stalk which helps the ribosome interact with GTP-bound translation factors.</text>
</comment>
<dbReference type="GO" id="GO:0006412">
    <property type="term" value="P:translation"/>
    <property type="evidence" value="ECO:0007669"/>
    <property type="project" value="UniProtKB-UniRule"/>
</dbReference>
<dbReference type="Gene3D" id="1.10.10.250">
    <property type="entry name" value="Ribosomal protein L11, C-terminal domain"/>
    <property type="match status" value="1"/>
</dbReference>
<dbReference type="InterPro" id="IPR020783">
    <property type="entry name" value="Ribosomal_uL11_C"/>
</dbReference>
<evidence type="ECO:0000256" key="3">
    <source>
        <dbReference type="ARBA" id="ARBA00022730"/>
    </source>
</evidence>
<proteinExistence type="inferred from homology"/>
<evidence type="ECO:0000256" key="2">
    <source>
        <dbReference type="ARBA" id="ARBA00022481"/>
    </source>
</evidence>
<reference evidence="13 14" key="1">
    <citation type="journal article" date="2015" name="Genome Biol. Evol.">
        <title>Genome evolution in the primary endosymbiont of whiteflies sheds light on their divergence.</title>
        <authorList>
            <person name="Santos-Garcia D."/>
            <person name="Vargas-Chavez C."/>
            <person name="Moya A."/>
            <person name="Latorre A."/>
            <person name="Silva"/>
            <person name="F J."/>
        </authorList>
    </citation>
    <scope>NUCLEOTIDE SEQUENCE [LARGE SCALE GENOMIC DNA]</scope>
    <source>
        <strain evidence="14">AD-VLC</strain>
    </source>
</reference>
<dbReference type="GO" id="GO:0070180">
    <property type="term" value="F:large ribosomal subunit rRNA binding"/>
    <property type="evidence" value="ECO:0007669"/>
    <property type="project" value="UniProtKB-UniRule"/>
</dbReference>
<feature type="domain" description="Large ribosomal subunit protein uL11 C-terminal" evidence="11">
    <location>
        <begin position="74"/>
        <end position="142"/>
    </location>
</feature>
<dbReference type="Pfam" id="PF00298">
    <property type="entry name" value="Ribosomal_L11"/>
    <property type="match status" value="1"/>
</dbReference>
<keyword evidence="5 8" id="KW-0689">Ribosomal protein</keyword>
<feature type="domain" description="Large ribosomal subunit protein uL11 N-terminal" evidence="12">
    <location>
        <begin position="11"/>
        <end position="69"/>
    </location>
</feature>
<dbReference type="KEGG" id="plc:PAD_149"/>
<dbReference type="EMBL" id="LN649255">
    <property type="protein sequence ID" value="CEI58714.1"/>
    <property type="molecule type" value="Genomic_DNA"/>
</dbReference>
<keyword evidence="2 8" id="KW-0488">Methylation</keyword>
<dbReference type="AlphaFoldDB" id="A0A8D9JU87"/>
<evidence type="ECO:0000256" key="4">
    <source>
        <dbReference type="ARBA" id="ARBA00022884"/>
    </source>
</evidence>
<dbReference type="SUPFAM" id="SSF54747">
    <property type="entry name" value="Ribosomal L11/L12e N-terminal domain"/>
    <property type="match status" value="1"/>
</dbReference>
<dbReference type="GO" id="GO:0022625">
    <property type="term" value="C:cytosolic large ribosomal subunit"/>
    <property type="evidence" value="ECO:0007669"/>
    <property type="project" value="TreeGrafter"/>
</dbReference>
<accession>A0A8D9JU87</accession>
<evidence type="ECO:0000256" key="5">
    <source>
        <dbReference type="ARBA" id="ARBA00022980"/>
    </source>
</evidence>
<dbReference type="KEGG" id="pli:PLF_149"/>
<evidence type="ECO:0000259" key="11">
    <source>
        <dbReference type="Pfam" id="PF00298"/>
    </source>
</evidence>
<evidence type="ECO:0000256" key="1">
    <source>
        <dbReference type="ARBA" id="ARBA00010537"/>
    </source>
</evidence>
<dbReference type="InterPro" id="IPR036769">
    <property type="entry name" value="Ribosomal_uL11_C_sf"/>
</dbReference>
<keyword evidence="6 8" id="KW-0687">Ribonucleoprotein</keyword>
<dbReference type="InterPro" id="IPR020785">
    <property type="entry name" value="Ribosomal_uL11_CS"/>
</dbReference>
<dbReference type="NCBIfam" id="TIGR01632">
    <property type="entry name" value="L11_bact"/>
    <property type="match status" value="1"/>
</dbReference>
<dbReference type="InterPro" id="IPR006519">
    <property type="entry name" value="Ribosomal_uL11_bac-typ"/>
</dbReference>
<dbReference type="PROSITE" id="PS00359">
    <property type="entry name" value="RIBOSOMAL_L11"/>
    <property type="match status" value="1"/>
</dbReference>
<organism evidence="13 14">
    <name type="scientific">Candidatus Portiera aleyrodidarum</name>
    <name type="common">primary endosymbiont of Bemisia tabaci</name>
    <dbReference type="NCBI Taxonomy" id="91844"/>
    <lineage>
        <taxon>Bacteria</taxon>
        <taxon>Pseudomonadati</taxon>
        <taxon>Pseudomonadota</taxon>
        <taxon>Gammaproteobacteria</taxon>
        <taxon>Candidatus Johnevansiales</taxon>
        <taxon>Candidatus Johnevansiaceae</taxon>
        <taxon>Candidatus Portiera</taxon>
    </lineage>
</organism>
<dbReference type="Gene3D" id="3.30.1550.10">
    <property type="entry name" value="Ribosomal protein L11/L12, N-terminal domain"/>
    <property type="match status" value="1"/>
</dbReference>
<dbReference type="RefSeq" id="WP_219848527.1">
    <property type="nucleotide sequence ID" value="NZ_LN649255.1"/>
</dbReference>
<name>A0A8D9JU87_9GAMM</name>
<dbReference type="SMART" id="SM00649">
    <property type="entry name" value="RL11"/>
    <property type="match status" value="1"/>
</dbReference>
<dbReference type="GO" id="GO:0003735">
    <property type="term" value="F:structural constituent of ribosome"/>
    <property type="evidence" value="ECO:0007669"/>
    <property type="project" value="InterPro"/>
</dbReference>
<dbReference type="FunFam" id="1.10.10.250:FF:000003">
    <property type="entry name" value="Mitochondrial ribosomal protein L11"/>
    <property type="match status" value="1"/>
</dbReference>
<dbReference type="Proteomes" id="UP000032800">
    <property type="component" value="Chromosome I"/>
</dbReference>
<dbReference type="HAMAP" id="MF_00736">
    <property type="entry name" value="Ribosomal_uL11"/>
    <property type="match status" value="1"/>
</dbReference>
<evidence type="ECO:0000256" key="6">
    <source>
        <dbReference type="ARBA" id="ARBA00023274"/>
    </source>
</evidence>
<dbReference type="PANTHER" id="PTHR11661">
    <property type="entry name" value="60S RIBOSOMAL PROTEIN L12"/>
    <property type="match status" value="1"/>
</dbReference>
<gene>
    <name evidence="8 13" type="primary">rplK</name>
    <name evidence="13" type="ORF">PAD_149</name>
</gene>
<dbReference type="InterPro" id="IPR000911">
    <property type="entry name" value="Ribosomal_uL11"/>
</dbReference>
<dbReference type="FunFam" id="3.30.1550.10:FF:000001">
    <property type="entry name" value="50S ribosomal protein L11"/>
    <property type="match status" value="1"/>
</dbReference>
<dbReference type="SUPFAM" id="SSF46906">
    <property type="entry name" value="Ribosomal protein L11, C-terminal domain"/>
    <property type="match status" value="1"/>
</dbReference>
<dbReference type="InterPro" id="IPR020784">
    <property type="entry name" value="Ribosomal_uL11_N"/>
</dbReference>
<dbReference type="PANTHER" id="PTHR11661:SF1">
    <property type="entry name" value="LARGE RIBOSOMAL SUBUNIT PROTEIN UL11M"/>
    <property type="match status" value="1"/>
</dbReference>
<evidence type="ECO:0000259" key="12">
    <source>
        <dbReference type="Pfam" id="PF03946"/>
    </source>
</evidence>
<comment type="similarity">
    <text evidence="1 8 9">Belongs to the universal ribosomal protein uL11 family.</text>
</comment>
<evidence type="ECO:0000256" key="9">
    <source>
        <dbReference type="RuleBase" id="RU003978"/>
    </source>
</evidence>
<comment type="subunit">
    <text evidence="7">Part of the ribosomal stalk of the 50S ribosomal subunit. Interacts with L10 and the large rRNA to form the base of the stalk. L10 forms an elongated spine to which 2 L12 dimers bind in a sequential fashion forming a pentameric L10(L12)2(L12)2 complex.</text>
</comment>
<protein>
    <recommendedName>
        <fullName evidence="8">Large ribosomal subunit protein uL11</fullName>
    </recommendedName>
</protein>
<comment type="PTM">
    <text evidence="8 10">One or more lysine residues are methylated.</text>
</comment>
<keyword evidence="3 8" id="KW-0699">rRNA-binding</keyword>